<dbReference type="AlphaFoldDB" id="A0A927C8N7"/>
<keyword evidence="2" id="KW-1185">Reference proteome</keyword>
<accession>A0A927C8N7</accession>
<dbReference type="RefSeq" id="WP_190926609.1">
    <property type="nucleotide sequence ID" value="NZ_JACXJA010000008.1"/>
</dbReference>
<evidence type="ECO:0000313" key="1">
    <source>
        <dbReference type="EMBL" id="MBD2862057.1"/>
    </source>
</evidence>
<dbReference type="EMBL" id="JACXJA010000008">
    <property type="protein sequence ID" value="MBD2862057.1"/>
    <property type="molecule type" value="Genomic_DNA"/>
</dbReference>
<comment type="caution">
    <text evidence="1">The sequence shown here is derived from an EMBL/GenBank/DDBJ whole genome shotgun (WGS) entry which is preliminary data.</text>
</comment>
<organism evidence="1 2">
    <name type="scientific">Paenibacillus oceani</name>
    <dbReference type="NCBI Taxonomy" id="2772510"/>
    <lineage>
        <taxon>Bacteria</taxon>
        <taxon>Bacillati</taxon>
        <taxon>Bacillota</taxon>
        <taxon>Bacilli</taxon>
        <taxon>Bacillales</taxon>
        <taxon>Paenibacillaceae</taxon>
        <taxon>Paenibacillus</taxon>
    </lineage>
</organism>
<dbReference type="Proteomes" id="UP000639396">
    <property type="component" value="Unassembled WGS sequence"/>
</dbReference>
<protein>
    <submittedName>
        <fullName evidence="1">Uncharacterized protein</fullName>
    </submittedName>
</protein>
<sequence length="739" mass="80882">MVRRAATGMLIAAVLAVAVYIVVFGGPFGPAAPENGGEPAAAANPASFARMEYEPASYRVVAENSKLELHVNDAGHIRVFDKPGGRFVWQSDPDTSKERDLRGIWKSNADSPFLLDYADSSKQTTGVLIQTANLSDAKTKTTVEPAAGGANITFDLQTLGIEFKTEIRLKDDYVEVTIPDSGIVEKTAKQVVSIWPFPFFGAAQKGDIEQDGYMLVPLEMGAIVPMKQEHQLLSRVSAKLYGSDRAIPGQPGSNSIIPAFGMKRDSHSFVAIVEEGEYTSTVHATPAGLYTSYHWIAPQFVYRNEYFRQTSKLGAGYKTVEKTRTADNRRIRYYFQSGDQADYAGMAADYRNYLIESEGMNRIKPVSEALPLLLTLYGGAEEKGLFSPRFVPATTFSQGGDILQGLHRAGIGPIHVLYAGWSAGGDRSVLPEVSPAEKELGGNQGLTAFIREAQRLGDRVYLQADYTRSRQNDSFVVSRDAMKDINNKAPFSKWLGENEYVNPAAVALRLFGEQVGKYEALGIDGLSFTGLESVYSDYRASHRASRADAVADYRKLLALAKERLGSAGTSEGSGYLLGSTDFIQRLPLGASYDLVATKSVPFLPVAIHGLVDYSGGWGNMRETGTSERLRSIEFGALPQYLLTYEDPVTLRKTSGEFILSSKYDEWKETIATEYKRWNEALGPVRSVFITDHRELAPGVFETRYENGTSIVVNYNDTPYAGKGVSVLAQNFAVYSGLGG</sequence>
<reference evidence="1" key="1">
    <citation type="submission" date="2020-09" db="EMBL/GenBank/DDBJ databases">
        <title>A novel bacterium of genus Paenibacillus, isolated from South China Sea.</title>
        <authorList>
            <person name="Huang H."/>
            <person name="Mo K."/>
            <person name="Hu Y."/>
        </authorList>
    </citation>
    <scope>NUCLEOTIDE SEQUENCE</scope>
    <source>
        <strain evidence="1">IB182363</strain>
    </source>
</reference>
<gene>
    <name evidence="1" type="ORF">IDH45_08695</name>
</gene>
<evidence type="ECO:0000313" key="2">
    <source>
        <dbReference type="Proteomes" id="UP000639396"/>
    </source>
</evidence>
<dbReference type="InterPro" id="IPR043751">
    <property type="entry name" value="DUF5696"/>
</dbReference>
<name>A0A927C8N7_9BACL</name>
<proteinExistence type="predicted"/>
<dbReference type="Pfam" id="PF18952">
    <property type="entry name" value="DUF5696"/>
    <property type="match status" value="1"/>
</dbReference>